<dbReference type="InterPro" id="IPR039843">
    <property type="entry name" value="KXD1-like"/>
</dbReference>
<name>A0A5N5SVJ1_9CRUS</name>
<dbReference type="InterPro" id="IPR019371">
    <property type="entry name" value="KxDL_dom"/>
</dbReference>
<evidence type="ECO:0000256" key="1">
    <source>
        <dbReference type="ARBA" id="ARBA00005913"/>
    </source>
</evidence>
<dbReference type="PANTHER" id="PTHR13511">
    <property type="entry name" value="KXDL MOTIF-CONTAINING PROTEIN 1"/>
    <property type="match status" value="1"/>
</dbReference>
<reference evidence="4 5" key="1">
    <citation type="journal article" date="2019" name="PLoS Biol.">
        <title>Sex chromosomes control vertical transmission of feminizing Wolbachia symbionts in an isopod.</title>
        <authorList>
            <person name="Becking T."/>
            <person name="Chebbi M.A."/>
            <person name="Giraud I."/>
            <person name="Moumen B."/>
            <person name="Laverre T."/>
            <person name="Caubet Y."/>
            <person name="Peccoud J."/>
            <person name="Gilbert C."/>
            <person name="Cordaux R."/>
        </authorList>
    </citation>
    <scope>NUCLEOTIDE SEQUENCE [LARGE SCALE GENOMIC DNA]</scope>
    <source>
        <strain evidence="4">ANa2</strain>
        <tissue evidence="4">Whole body excluding digestive tract and cuticle</tissue>
    </source>
</reference>
<evidence type="ECO:0000259" key="3">
    <source>
        <dbReference type="Pfam" id="PF10241"/>
    </source>
</evidence>
<proteinExistence type="inferred from homology"/>
<dbReference type="Pfam" id="PF10241">
    <property type="entry name" value="KxDL"/>
    <property type="match status" value="1"/>
</dbReference>
<evidence type="ECO:0000313" key="4">
    <source>
        <dbReference type="EMBL" id="KAB7498042.1"/>
    </source>
</evidence>
<dbReference type="GO" id="GO:0032418">
    <property type="term" value="P:lysosome localization"/>
    <property type="evidence" value="ECO:0007669"/>
    <property type="project" value="TreeGrafter"/>
</dbReference>
<dbReference type="EMBL" id="SEYY01019650">
    <property type="protein sequence ID" value="KAB7498042.1"/>
    <property type="molecule type" value="Genomic_DNA"/>
</dbReference>
<feature type="compositionally biased region" description="Basic and acidic residues" evidence="2">
    <location>
        <begin position="137"/>
        <end position="162"/>
    </location>
</feature>
<dbReference type="AlphaFoldDB" id="A0A5N5SVJ1"/>
<evidence type="ECO:0000313" key="5">
    <source>
        <dbReference type="Proteomes" id="UP000326759"/>
    </source>
</evidence>
<dbReference type="PANTHER" id="PTHR13511:SF0">
    <property type="entry name" value="KXDL MOTIF-CONTAINING PROTEIN 1"/>
    <property type="match status" value="1"/>
</dbReference>
<dbReference type="OrthoDB" id="10258877at2759"/>
<dbReference type="Proteomes" id="UP000326759">
    <property type="component" value="Unassembled WGS sequence"/>
</dbReference>
<sequence length="190" mass="21367">MAVSGSPESDLGSFECFQNYTAPEVFVQGLAGQINQQDVEAIIRAQKQMLQRFEKTNEMLSNCNALSNSRFALAQKELKKHTTLLHDMRKDLDNVFKRIRNLKTKLAVQYPAAYADAQNSMLKEEDDEEEEEATSDNDCKNEQVKDILKESLPSDKKEETKRPTIIKNENSSSCESMSSGKISSTSSSDN</sequence>
<accession>A0A5N5SVJ1</accession>
<feature type="region of interest" description="Disordered" evidence="2">
    <location>
        <begin position="119"/>
        <end position="190"/>
    </location>
</feature>
<protein>
    <submittedName>
        <fullName evidence="4">KxDL motif-containing protein</fullName>
    </submittedName>
</protein>
<feature type="compositionally biased region" description="Low complexity" evidence="2">
    <location>
        <begin position="171"/>
        <end position="190"/>
    </location>
</feature>
<evidence type="ECO:0000256" key="2">
    <source>
        <dbReference type="SAM" id="MobiDB-lite"/>
    </source>
</evidence>
<keyword evidence="5" id="KW-1185">Reference proteome</keyword>
<gene>
    <name evidence="4" type="ORF">Anas_07160</name>
</gene>
<comment type="caution">
    <text evidence="4">The sequence shown here is derived from an EMBL/GenBank/DDBJ whole genome shotgun (WGS) entry which is preliminary data.</text>
</comment>
<feature type="compositionally biased region" description="Acidic residues" evidence="2">
    <location>
        <begin position="124"/>
        <end position="135"/>
    </location>
</feature>
<dbReference type="GO" id="GO:0099078">
    <property type="term" value="C:BORC complex"/>
    <property type="evidence" value="ECO:0007669"/>
    <property type="project" value="TreeGrafter"/>
</dbReference>
<feature type="domain" description="KxDL" evidence="3">
    <location>
        <begin position="30"/>
        <end position="114"/>
    </location>
</feature>
<organism evidence="4 5">
    <name type="scientific">Armadillidium nasatum</name>
    <dbReference type="NCBI Taxonomy" id="96803"/>
    <lineage>
        <taxon>Eukaryota</taxon>
        <taxon>Metazoa</taxon>
        <taxon>Ecdysozoa</taxon>
        <taxon>Arthropoda</taxon>
        <taxon>Crustacea</taxon>
        <taxon>Multicrustacea</taxon>
        <taxon>Malacostraca</taxon>
        <taxon>Eumalacostraca</taxon>
        <taxon>Peracarida</taxon>
        <taxon>Isopoda</taxon>
        <taxon>Oniscidea</taxon>
        <taxon>Crinocheta</taxon>
        <taxon>Armadillidiidae</taxon>
        <taxon>Armadillidium</taxon>
    </lineage>
</organism>
<comment type="similarity">
    <text evidence="1">Belongs to the KXD1 family.</text>
</comment>